<sequence>MPWEYYVRKAEFYLNGEFRFTANYAGARGFYNDPDFECEKNKGPLPRGRYRIEPPRDSDRTGRYTLPLTPNSANNMCNRVAFAIHGDSIRDPGGASQGCIILKLKFREALWDSGDRELIVK</sequence>
<feature type="domain" description="Tlde1" evidence="2">
    <location>
        <begin position="23"/>
        <end position="106"/>
    </location>
</feature>
<protein>
    <submittedName>
        <fullName evidence="3">DUF2778 domain-containing protein</fullName>
    </submittedName>
</protein>
<dbReference type="EMBL" id="CP013970">
    <property type="protein sequence ID" value="AXF76794.1"/>
    <property type="molecule type" value="Genomic_DNA"/>
</dbReference>
<dbReference type="RefSeq" id="WP_233480159.1">
    <property type="nucleotide sequence ID" value="NZ_CP013970.1"/>
</dbReference>
<dbReference type="InterPro" id="IPR021225">
    <property type="entry name" value="Tlde1_dom"/>
</dbReference>
<accession>A0A345CTM7</accession>
<proteinExistence type="predicted"/>
<feature type="compositionally biased region" description="Basic and acidic residues" evidence="1">
    <location>
        <begin position="50"/>
        <end position="62"/>
    </location>
</feature>
<gene>
    <name evidence="3" type="ORF">AV903_13295</name>
</gene>
<evidence type="ECO:0000313" key="3">
    <source>
        <dbReference type="EMBL" id="AXF76794.1"/>
    </source>
</evidence>
<name>A0A345CTM7_9GAMM</name>
<dbReference type="Proteomes" id="UP000264980">
    <property type="component" value="Chromosome"/>
</dbReference>
<dbReference type="Pfam" id="PF10908">
    <property type="entry name" value="Tlde1_dom"/>
    <property type="match status" value="1"/>
</dbReference>
<evidence type="ECO:0000259" key="2">
    <source>
        <dbReference type="Pfam" id="PF10908"/>
    </source>
</evidence>
<dbReference type="InterPro" id="IPR038063">
    <property type="entry name" value="Transpep_catalytic_dom"/>
</dbReference>
<dbReference type="Gene3D" id="2.40.440.10">
    <property type="entry name" value="L,D-transpeptidase catalytic domain-like"/>
    <property type="match status" value="1"/>
</dbReference>
<dbReference type="AlphaFoldDB" id="A0A345CTM7"/>
<organism evidence="3 4">
    <name type="scientific">Erwinia tracheiphila</name>
    <dbReference type="NCBI Taxonomy" id="65700"/>
    <lineage>
        <taxon>Bacteria</taxon>
        <taxon>Pseudomonadati</taxon>
        <taxon>Pseudomonadota</taxon>
        <taxon>Gammaproteobacteria</taxon>
        <taxon>Enterobacterales</taxon>
        <taxon>Erwiniaceae</taxon>
        <taxon>Erwinia</taxon>
    </lineage>
</organism>
<feature type="region of interest" description="Disordered" evidence="1">
    <location>
        <begin position="43"/>
        <end position="64"/>
    </location>
</feature>
<evidence type="ECO:0000256" key="1">
    <source>
        <dbReference type="SAM" id="MobiDB-lite"/>
    </source>
</evidence>
<reference evidence="3 4" key="1">
    <citation type="submission" date="2016-01" db="EMBL/GenBank/DDBJ databases">
        <authorList>
            <person name="Oliw E.H."/>
        </authorList>
    </citation>
    <scope>NUCLEOTIDE SEQUENCE [LARGE SCALE GENOMIC DNA]</scope>
    <source>
        <strain evidence="3 4">MDcuke</strain>
    </source>
</reference>
<evidence type="ECO:0000313" key="4">
    <source>
        <dbReference type="Proteomes" id="UP000264980"/>
    </source>
</evidence>